<dbReference type="PANTHER" id="PTHR12358:SF31">
    <property type="entry name" value="ACYLGLYCEROL KINASE, MITOCHONDRIAL"/>
    <property type="match status" value="1"/>
</dbReference>
<evidence type="ECO:0000259" key="6">
    <source>
        <dbReference type="PROSITE" id="PS50146"/>
    </source>
</evidence>
<dbReference type="GO" id="GO:0046512">
    <property type="term" value="P:sphingosine biosynthetic process"/>
    <property type="evidence" value="ECO:0007669"/>
    <property type="project" value="TreeGrafter"/>
</dbReference>
<keyword evidence="3" id="KW-0418">Kinase</keyword>
<reference evidence="7 8" key="1">
    <citation type="submission" date="2020-01" db="EMBL/GenBank/DDBJ databases">
        <authorList>
            <person name="Gupta K D."/>
        </authorList>
    </citation>
    <scope>NUCLEOTIDE SEQUENCE [LARGE SCALE GENOMIC DNA]</scope>
</reference>
<dbReference type="PANTHER" id="PTHR12358">
    <property type="entry name" value="SPHINGOSINE KINASE"/>
    <property type="match status" value="1"/>
</dbReference>
<dbReference type="Gene3D" id="3.40.50.10330">
    <property type="entry name" value="Probable inorganic polyphosphate/atp-NAD kinase, domain 1"/>
    <property type="match status" value="1"/>
</dbReference>
<dbReference type="Gene3D" id="2.60.200.40">
    <property type="match status" value="1"/>
</dbReference>
<gene>
    <name evidence="7" type="ORF">AAE3_LOCUS13768</name>
</gene>
<dbReference type="EMBL" id="CACVBS010000112">
    <property type="protein sequence ID" value="CAA7271670.1"/>
    <property type="molecule type" value="Genomic_DNA"/>
</dbReference>
<feature type="compositionally biased region" description="Basic residues" evidence="5">
    <location>
        <begin position="475"/>
        <end position="486"/>
    </location>
</feature>
<keyword evidence="8" id="KW-1185">Reference proteome</keyword>
<dbReference type="GO" id="GO:0001727">
    <property type="term" value="F:lipid kinase activity"/>
    <property type="evidence" value="ECO:0007669"/>
    <property type="project" value="TreeGrafter"/>
</dbReference>
<dbReference type="GO" id="GO:0016020">
    <property type="term" value="C:membrane"/>
    <property type="evidence" value="ECO:0007669"/>
    <property type="project" value="TreeGrafter"/>
</dbReference>
<dbReference type="Pfam" id="PF00781">
    <property type="entry name" value="DAGK_cat"/>
    <property type="match status" value="1"/>
</dbReference>
<feature type="region of interest" description="Disordered" evidence="5">
    <location>
        <begin position="474"/>
        <end position="494"/>
    </location>
</feature>
<dbReference type="InterPro" id="IPR050187">
    <property type="entry name" value="Lipid_Phosphate_FormReg"/>
</dbReference>
<dbReference type="OrthoDB" id="3853857at2759"/>
<evidence type="ECO:0000256" key="1">
    <source>
        <dbReference type="ARBA" id="ARBA00022679"/>
    </source>
</evidence>
<name>A0A8S0VVA1_CYCAE</name>
<dbReference type="GO" id="GO:0005524">
    <property type="term" value="F:ATP binding"/>
    <property type="evidence" value="ECO:0007669"/>
    <property type="project" value="UniProtKB-KW"/>
</dbReference>
<dbReference type="GO" id="GO:0005737">
    <property type="term" value="C:cytoplasm"/>
    <property type="evidence" value="ECO:0007669"/>
    <property type="project" value="TreeGrafter"/>
</dbReference>
<evidence type="ECO:0000256" key="5">
    <source>
        <dbReference type="SAM" id="MobiDB-lite"/>
    </source>
</evidence>
<keyword evidence="1" id="KW-0808">Transferase</keyword>
<dbReference type="PROSITE" id="PS50146">
    <property type="entry name" value="DAGK"/>
    <property type="match status" value="1"/>
</dbReference>
<evidence type="ECO:0000313" key="7">
    <source>
        <dbReference type="EMBL" id="CAA7271670.1"/>
    </source>
</evidence>
<dbReference type="Proteomes" id="UP000467700">
    <property type="component" value="Unassembled WGS sequence"/>
</dbReference>
<dbReference type="InterPro" id="IPR045540">
    <property type="entry name" value="YegS/DAGK_C"/>
</dbReference>
<keyword evidence="2" id="KW-0547">Nucleotide-binding</keyword>
<dbReference type="InterPro" id="IPR001206">
    <property type="entry name" value="Diacylglycerol_kinase_cat_dom"/>
</dbReference>
<dbReference type="SMART" id="SM00046">
    <property type="entry name" value="DAGKc"/>
    <property type="match status" value="1"/>
</dbReference>
<dbReference type="AlphaFoldDB" id="A0A8S0VVA1"/>
<feature type="domain" description="DAGKc" evidence="6">
    <location>
        <begin position="105"/>
        <end position="245"/>
    </location>
</feature>
<evidence type="ECO:0000256" key="2">
    <source>
        <dbReference type="ARBA" id="ARBA00022741"/>
    </source>
</evidence>
<sequence>MSPSTISIRVGILHVNLSLKESSLSIQRPTKSKPTAHHDIAHKYILRATLDDKINTLKVAYLTKKKNRGYILATLEGIVGKSEVAKASEWAENLMKVVYDDAGLKRSRRLLVFVNPFGGTSKGASLFAKKIDPVFKNAGCSVEVIHTTHQGHALEVVKSLTAEYDAIITVSGDGLVHEVLNGLAQHADPLKALATPVAPIPTGSGNGTSLNLLGMEDGFDIIVAALNAVKGKPMKVDLFSVTQGSKRSISFMSQSLGLMADLDLGTEHLRWMGDTRFMYGLLRGLVKFKPCPVQLSFKAAETDKDKMAEFVHARKKEITEGNGVATSSIDSVSGTVGPSLPPIEHGPDDQEGWTTFDEPILYVYAGKGPYVGRDFMAFPVSLPDDGLIDLMAMSADSRGDLISAMDGAPQGNSFWHPKVHYVKAHAYRIKPLKKKGYLSIDGEPFPFEEYQVEVHKGLGTLLSPYGHYAALFEPRKHKTTKHKKHSKEGNHKNQ</sequence>
<protein>
    <recommendedName>
        <fullName evidence="6">DAGKc domain-containing protein</fullName>
    </recommendedName>
</protein>
<dbReference type="SUPFAM" id="SSF111331">
    <property type="entry name" value="NAD kinase/diacylglycerol kinase-like"/>
    <property type="match status" value="1"/>
</dbReference>
<evidence type="ECO:0000256" key="4">
    <source>
        <dbReference type="ARBA" id="ARBA00022840"/>
    </source>
</evidence>
<keyword evidence="4" id="KW-0067">ATP-binding</keyword>
<dbReference type="Pfam" id="PF19279">
    <property type="entry name" value="YegS_C"/>
    <property type="match status" value="1"/>
</dbReference>
<comment type="caution">
    <text evidence="7">The sequence shown here is derived from an EMBL/GenBank/DDBJ whole genome shotgun (WGS) entry which is preliminary data.</text>
</comment>
<dbReference type="InterPro" id="IPR017438">
    <property type="entry name" value="ATP-NAD_kinase_N"/>
</dbReference>
<dbReference type="InterPro" id="IPR016064">
    <property type="entry name" value="NAD/diacylglycerol_kinase_sf"/>
</dbReference>
<proteinExistence type="predicted"/>
<accession>A0A8S0VVA1</accession>
<evidence type="ECO:0000313" key="8">
    <source>
        <dbReference type="Proteomes" id="UP000467700"/>
    </source>
</evidence>
<organism evidence="7 8">
    <name type="scientific">Cyclocybe aegerita</name>
    <name type="common">Black poplar mushroom</name>
    <name type="synonym">Agrocybe aegerita</name>
    <dbReference type="NCBI Taxonomy" id="1973307"/>
    <lineage>
        <taxon>Eukaryota</taxon>
        <taxon>Fungi</taxon>
        <taxon>Dikarya</taxon>
        <taxon>Basidiomycota</taxon>
        <taxon>Agaricomycotina</taxon>
        <taxon>Agaricomycetes</taxon>
        <taxon>Agaricomycetidae</taxon>
        <taxon>Agaricales</taxon>
        <taxon>Agaricineae</taxon>
        <taxon>Bolbitiaceae</taxon>
        <taxon>Cyclocybe</taxon>
    </lineage>
</organism>
<evidence type="ECO:0000256" key="3">
    <source>
        <dbReference type="ARBA" id="ARBA00022777"/>
    </source>
</evidence>